<protein>
    <recommendedName>
        <fullName evidence="5">DUF732 domain-containing protein</fullName>
    </recommendedName>
</protein>
<dbReference type="Proteomes" id="UP001238805">
    <property type="component" value="Chromosome"/>
</dbReference>
<evidence type="ECO:0000313" key="4">
    <source>
        <dbReference type="Proteomes" id="UP001238805"/>
    </source>
</evidence>
<name>A0ABY8VMG0_9CORY</name>
<evidence type="ECO:0000256" key="2">
    <source>
        <dbReference type="SAM" id="SignalP"/>
    </source>
</evidence>
<evidence type="ECO:0000256" key="1">
    <source>
        <dbReference type="SAM" id="MobiDB-lite"/>
    </source>
</evidence>
<keyword evidence="4" id="KW-1185">Reference proteome</keyword>
<feature type="signal peptide" evidence="2">
    <location>
        <begin position="1"/>
        <end position="24"/>
    </location>
</feature>
<reference evidence="3 4" key="1">
    <citation type="submission" date="2023-05" db="EMBL/GenBank/DDBJ databases">
        <title>Corynebacterium suedekumii sp. nov. and Corynebacterium breve sp. nov. isolated from raw cow's milk.</title>
        <authorList>
            <person name="Baer M.K."/>
            <person name="Mehl L."/>
            <person name="Hellmuth R."/>
            <person name="Marke G."/>
            <person name="Lipski A."/>
        </authorList>
    </citation>
    <scope>NUCLEOTIDE SEQUENCE [LARGE SCALE GENOMIC DNA]</scope>
    <source>
        <strain evidence="3 4">LM112</strain>
    </source>
</reference>
<gene>
    <name evidence="3" type="ORF">QP029_03195</name>
</gene>
<feature type="chain" id="PRO_5045072594" description="DUF732 domain-containing protein" evidence="2">
    <location>
        <begin position="25"/>
        <end position="181"/>
    </location>
</feature>
<sequence>MRTPVTTGLIAATLIGALSLTACGGATVEDTGATATSVAPLDRAPRSTEASSEQSSEKEAEDADESAAASSSREPGPDRPAAPQPQDQGAREVDEVPAQEAARSPQDVDYLGALTDQDIDVAGVEDQLIGTATVVCNPEGTGIDQATVPAVAGQLVEQGRTDKSAEELTQLIVDNARQAYC</sequence>
<feature type="region of interest" description="Disordered" evidence="1">
    <location>
        <begin position="32"/>
        <end position="110"/>
    </location>
</feature>
<keyword evidence="2" id="KW-0732">Signal</keyword>
<evidence type="ECO:0008006" key="5">
    <source>
        <dbReference type="Google" id="ProtNLM"/>
    </source>
</evidence>
<dbReference type="EMBL" id="CP126970">
    <property type="protein sequence ID" value="WIM70845.1"/>
    <property type="molecule type" value="Genomic_DNA"/>
</dbReference>
<dbReference type="PROSITE" id="PS51257">
    <property type="entry name" value="PROKAR_LIPOPROTEIN"/>
    <property type="match status" value="1"/>
</dbReference>
<evidence type="ECO:0000313" key="3">
    <source>
        <dbReference type="EMBL" id="WIM70845.1"/>
    </source>
</evidence>
<proteinExistence type="predicted"/>
<organism evidence="3 4">
    <name type="scientific">Corynebacterium suedekumii</name>
    <dbReference type="NCBI Taxonomy" id="3049801"/>
    <lineage>
        <taxon>Bacteria</taxon>
        <taxon>Bacillati</taxon>
        <taxon>Actinomycetota</taxon>
        <taxon>Actinomycetes</taxon>
        <taxon>Mycobacteriales</taxon>
        <taxon>Corynebacteriaceae</taxon>
        <taxon>Corynebacterium</taxon>
    </lineage>
</organism>
<accession>A0ABY8VMG0</accession>
<dbReference type="RefSeq" id="WP_284875425.1">
    <property type="nucleotide sequence ID" value="NZ_CP126970.1"/>
</dbReference>